<name>A0A7J0G2E3_9ERIC</name>
<feature type="domain" description="MULE transposase" evidence="2">
    <location>
        <begin position="13"/>
        <end position="106"/>
    </location>
</feature>
<comment type="caution">
    <text evidence="3">The sequence shown here is derived from an EMBL/GenBank/DDBJ whole genome shotgun (WGS) entry which is preliminary data.</text>
</comment>
<dbReference type="PANTHER" id="PTHR31973">
    <property type="entry name" value="POLYPROTEIN, PUTATIVE-RELATED"/>
    <property type="match status" value="1"/>
</dbReference>
<organism evidence="3 4">
    <name type="scientific">Actinidia rufa</name>
    <dbReference type="NCBI Taxonomy" id="165716"/>
    <lineage>
        <taxon>Eukaryota</taxon>
        <taxon>Viridiplantae</taxon>
        <taxon>Streptophyta</taxon>
        <taxon>Embryophyta</taxon>
        <taxon>Tracheophyta</taxon>
        <taxon>Spermatophyta</taxon>
        <taxon>Magnoliopsida</taxon>
        <taxon>eudicotyledons</taxon>
        <taxon>Gunneridae</taxon>
        <taxon>Pentapetalae</taxon>
        <taxon>asterids</taxon>
        <taxon>Ericales</taxon>
        <taxon>Actinidiaceae</taxon>
        <taxon>Actinidia</taxon>
    </lineage>
</organism>
<dbReference type="InterPro" id="IPR018289">
    <property type="entry name" value="MULE_transposase_dom"/>
</dbReference>
<evidence type="ECO:0000313" key="4">
    <source>
        <dbReference type="Proteomes" id="UP000585474"/>
    </source>
</evidence>
<dbReference type="Pfam" id="PF10551">
    <property type="entry name" value="MULE"/>
    <property type="match status" value="1"/>
</dbReference>
<dbReference type="OrthoDB" id="687700at2759"/>
<dbReference type="PANTHER" id="PTHR31973:SF187">
    <property type="entry name" value="MUTATOR TRANSPOSASE MUDRA PROTEIN"/>
    <property type="match status" value="1"/>
</dbReference>
<protein>
    <recommendedName>
        <fullName evidence="2">MULE transposase domain-containing protein</fullName>
    </recommendedName>
</protein>
<feature type="compositionally biased region" description="Gly residues" evidence="1">
    <location>
        <begin position="338"/>
        <end position="347"/>
    </location>
</feature>
<feature type="compositionally biased region" description="Low complexity" evidence="1">
    <location>
        <begin position="282"/>
        <end position="305"/>
    </location>
</feature>
<reference evidence="3 4" key="1">
    <citation type="submission" date="2019-07" db="EMBL/GenBank/DDBJ databases">
        <title>De Novo Assembly of kiwifruit Actinidia rufa.</title>
        <authorList>
            <person name="Sugita-Konishi S."/>
            <person name="Sato K."/>
            <person name="Mori E."/>
            <person name="Abe Y."/>
            <person name="Kisaki G."/>
            <person name="Hamano K."/>
            <person name="Suezawa K."/>
            <person name="Otani M."/>
            <person name="Fukuda T."/>
            <person name="Manabe T."/>
            <person name="Gomi K."/>
            <person name="Tabuchi M."/>
            <person name="Akimitsu K."/>
            <person name="Kataoka I."/>
        </authorList>
    </citation>
    <scope>NUCLEOTIDE SEQUENCE [LARGE SCALE GENOMIC DNA]</scope>
    <source>
        <strain evidence="4">cv. Fuchu</strain>
    </source>
</reference>
<feature type="region of interest" description="Disordered" evidence="1">
    <location>
        <begin position="227"/>
        <end position="255"/>
    </location>
</feature>
<feature type="compositionally biased region" description="Basic residues" evidence="1">
    <location>
        <begin position="227"/>
        <end position="242"/>
    </location>
</feature>
<sequence length="347" mass="39098">MKSGFLNGCRPFIEVDGTHLKGPYGGVLLTAIVLDGINGLFLVVVECECKDRWSFFIYHMHALHKNAMGTRPWSIMSDQLKGLDKVISELFPEATHRLCCSHLLNNFKARLPGLLLRKKFWEAARAFTFLEFNKAVAEMKALSNDAHEWAMKIPLSQWSKHAFEPRIRSGHITNNLAESFNNCLGNLREKPILTMLEGTRTKLMTRFQQRGEEFEVMDSGMEIHYYHPLRKLPGRPRKNRRRKADEGQPGTSQTKWSQTLNCKWCKEFEHNRWTCQRGPVKGNGSSSSMGRGRGRGTTSDQGTGTPSDTPVLASIRTVRGGARGRSASIEGPQLTSYRGGGLEADRC</sequence>
<evidence type="ECO:0000256" key="1">
    <source>
        <dbReference type="SAM" id="MobiDB-lite"/>
    </source>
</evidence>
<keyword evidence="4" id="KW-1185">Reference proteome</keyword>
<dbReference type="EMBL" id="BJWL01000017">
    <property type="protein sequence ID" value="GFZ04943.1"/>
    <property type="molecule type" value="Genomic_DNA"/>
</dbReference>
<dbReference type="Proteomes" id="UP000585474">
    <property type="component" value="Unassembled WGS sequence"/>
</dbReference>
<gene>
    <name evidence="3" type="ORF">Acr_17g0005150</name>
</gene>
<evidence type="ECO:0000259" key="2">
    <source>
        <dbReference type="Pfam" id="PF10551"/>
    </source>
</evidence>
<proteinExistence type="predicted"/>
<evidence type="ECO:0000313" key="3">
    <source>
        <dbReference type="EMBL" id="GFZ04943.1"/>
    </source>
</evidence>
<feature type="region of interest" description="Disordered" evidence="1">
    <location>
        <begin position="275"/>
        <end position="347"/>
    </location>
</feature>
<dbReference type="AlphaFoldDB" id="A0A7J0G2E3"/>
<accession>A0A7J0G2E3</accession>